<protein>
    <submittedName>
        <fullName evidence="1">Uncharacterized protein</fullName>
    </submittedName>
</protein>
<gene>
    <name evidence="1" type="ORF">NQ502_06865</name>
</gene>
<evidence type="ECO:0000313" key="2">
    <source>
        <dbReference type="Proteomes" id="UP001060164"/>
    </source>
</evidence>
<dbReference type="RefSeq" id="WP_028530341.1">
    <property type="nucleotide sequence ID" value="NZ_CABLBR010000002.1"/>
</dbReference>
<dbReference type="EMBL" id="CP102290">
    <property type="protein sequence ID" value="UWP60750.1"/>
    <property type="molecule type" value="Genomic_DNA"/>
</dbReference>
<proteinExistence type="predicted"/>
<accession>A0ABY5VJL8</accession>
<reference evidence="1" key="1">
    <citation type="journal article" date="2022" name="Cell">
        <title>Design, construction, and in vivo augmentation of a complex gut microbiome.</title>
        <authorList>
            <person name="Cheng A.G."/>
            <person name="Ho P.Y."/>
            <person name="Aranda-Diaz A."/>
            <person name="Jain S."/>
            <person name="Yu F.B."/>
            <person name="Meng X."/>
            <person name="Wang M."/>
            <person name="Iakiviak M."/>
            <person name="Nagashima K."/>
            <person name="Zhao A."/>
            <person name="Murugkar P."/>
            <person name="Patil A."/>
            <person name="Atabakhsh K."/>
            <person name="Weakley A."/>
            <person name="Yan J."/>
            <person name="Brumbaugh A.R."/>
            <person name="Higginbottom S."/>
            <person name="Dimas A."/>
            <person name="Shiver A.L."/>
            <person name="Deutschbauer A."/>
            <person name="Neff N."/>
            <person name="Sonnenburg J.L."/>
            <person name="Huang K.C."/>
            <person name="Fischbach M.A."/>
        </authorList>
    </citation>
    <scope>NUCLEOTIDE SEQUENCE</scope>
    <source>
        <strain evidence="1">DSM 19829</strain>
    </source>
</reference>
<organism evidence="1 2">
    <name type="scientific">Ruminococcus gauvreauii</name>
    <dbReference type="NCBI Taxonomy" id="438033"/>
    <lineage>
        <taxon>Bacteria</taxon>
        <taxon>Bacillati</taxon>
        <taxon>Bacillota</taxon>
        <taxon>Clostridia</taxon>
        <taxon>Eubacteriales</taxon>
        <taxon>Oscillospiraceae</taxon>
        <taxon>Ruminococcus</taxon>
    </lineage>
</organism>
<name>A0ABY5VJL8_9FIRM</name>
<keyword evidence="2" id="KW-1185">Reference proteome</keyword>
<sequence>MAMEEGDIEKARWIVGKQKSLAHLLEMGLYMEASPEWDLAVTNKDKDKALDILAEMVYGVKSIDAYKDSGLYCHMKFAKNDTDGIALMLKKAFENDTSIQFLKKDSRYQELMRELEGYENL</sequence>
<evidence type="ECO:0000313" key="1">
    <source>
        <dbReference type="EMBL" id="UWP60750.1"/>
    </source>
</evidence>
<dbReference type="Proteomes" id="UP001060164">
    <property type="component" value="Chromosome"/>
</dbReference>